<evidence type="ECO:0000313" key="2">
    <source>
        <dbReference type="EMBL" id="BBZ36599.1"/>
    </source>
</evidence>
<dbReference type="Proteomes" id="UP000466931">
    <property type="component" value="Chromosome"/>
</dbReference>
<keyword evidence="3" id="KW-1185">Reference proteome</keyword>
<feature type="compositionally biased region" description="Acidic residues" evidence="1">
    <location>
        <begin position="43"/>
        <end position="54"/>
    </location>
</feature>
<name>A0A7I7Y4P2_9MYCO</name>
<feature type="region of interest" description="Disordered" evidence="1">
    <location>
        <begin position="1"/>
        <end position="54"/>
    </location>
</feature>
<reference evidence="2" key="1">
    <citation type="journal article" date="2019" name="Emerg. Microbes Infect.">
        <title>Comprehensive subspecies identification of 175 nontuberculous mycobacteria species based on 7547 genomic profiles.</title>
        <authorList>
            <person name="Matsumoto Y."/>
            <person name="Kinjo T."/>
            <person name="Motooka D."/>
            <person name="Nabeya D."/>
            <person name="Jung N."/>
            <person name="Uechi K."/>
            <person name="Horii T."/>
            <person name="Iida T."/>
            <person name="Fujita J."/>
            <person name="Nakamura S."/>
        </authorList>
    </citation>
    <scope>NUCLEOTIDE SEQUENCE [LARGE SCALE GENOMIC DNA]</scope>
    <source>
        <strain evidence="2">JCM 13671</strain>
    </source>
</reference>
<evidence type="ECO:0000313" key="3">
    <source>
        <dbReference type="Proteomes" id="UP000466931"/>
    </source>
</evidence>
<organism evidence="2 3">
    <name type="scientific">Mycolicibacterium confluentis</name>
    <dbReference type="NCBI Taxonomy" id="28047"/>
    <lineage>
        <taxon>Bacteria</taxon>
        <taxon>Bacillati</taxon>
        <taxon>Actinomycetota</taxon>
        <taxon>Actinomycetes</taxon>
        <taxon>Mycobacteriales</taxon>
        <taxon>Mycobacteriaceae</taxon>
        <taxon>Mycolicibacterium</taxon>
    </lineage>
</organism>
<dbReference type="RefSeq" id="WP_163645543.1">
    <property type="nucleotide sequence ID" value="NZ_AP022612.1"/>
</dbReference>
<protein>
    <submittedName>
        <fullName evidence="2">Uncharacterized protein</fullName>
    </submittedName>
</protein>
<accession>A0A7I7Y4P2</accession>
<evidence type="ECO:0000256" key="1">
    <source>
        <dbReference type="SAM" id="MobiDB-lite"/>
    </source>
</evidence>
<reference evidence="2" key="2">
    <citation type="submission" date="2020-02" db="EMBL/GenBank/DDBJ databases">
        <authorList>
            <person name="Matsumoto Y."/>
            <person name="Motooka D."/>
            <person name="Nakamura S."/>
        </authorList>
    </citation>
    <scope>NUCLEOTIDE SEQUENCE</scope>
    <source>
        <strain evidence="2">JCM 13671</strain>
    </source>
</reference>
<dbReference type="AlphaFoldDB" id="A0A7I7Y4P2"/>
<dbReference type="EMBL" id="AP022612">
    <property type="protein sequence ID" value="BBZ36599.1"/>
    <property type="molecule type" value="Genomic_DNA"/>
</dbReference>
<proteinExistence type="predicted"/>
<sequence>MTADPGDLAEQATPLESPEEEDLGELPIEADPADYVEQHEAVDVSDEDYPNDRE</sequence>
<gene>
    <name evidence="2" type="ORF">MCNF_52040</name>
</gene>